<sequence>METHSNPPNEQKAGEVPAVATTQALQVVPSAPVTSLSETTTTTTPRSTDPAADIPRITVIQDAPPMELSPTLLGIL</sequence>
<reference evidence="2" key="1">
    <citation type="submission" date="2020-06" db="EMBL/GenBank/DDBJ databases">
        <authorList>
            <person name="Li T."/>
            <person name="Hu X."/>
            <person name="Zhang T."/>
            <person name="Song X."/>
            <person name="Zhang H."/>
            <person name="Dai N."/>
            <person name="Sheng W."/>
            <person name="Hou X."/>
            <person name="Wei L."/>
        </authorList>
    </citation>
    <scope>NUCLEOTIDE SEQUENCE</scope>
    <source>
        <strain evidence="2">G02</strain>
        <tissue evidence="2">Leaf</tissue>
    </source>
</reference>
<evidence type="ECO:0000256" key="1">
    <source>
        <dbReference type="SAM" id="MobiDB-lite"/>
    </source>
</evidence>
<protein>
    <submittedName>
        <fullName evidence="2">Uncharacterized protein</fullName>
    </submittedName>
</protein>
<gene>
    <name evidence="2" type="ORF">Sradi_6963900</name>
</gene>
<proteinExistence type="predicted"/>
<name>A0AAW2JFC1_SESRA</name>
<feature type="compositionally biased region" description="Low complexity" evidence="1">
    <location>
        <begin position="34"/>
        <end position="48"/>
    </location>
</feature>
<organism evidence="2">
    <name type="scientific">Sesamum radiatum</name>
    <name type="common">Black benniseed</name>
    <dbReference type="NCBI Taxonomy" id="300843"/>
    <lineage>
        <taxon>Eukaryota</taxon>
        <taxon>Viridiplantae</taxon>
        <taxon>Streptophyta</taxon>
        <taxon>Embryophyta</taxon>
        <taxon>Tracheophyta</taxon>
        <taxon>Spermatophyta</taxon>
        <taxon>Magnoliopsida</taxon>
        <taxon>eudicotyledons</taxon>
        <taxon>Gunneridae</taxon>
        <taxon>Pentapetalae</taxon>
        <taxon>asterids</taxon>
        <taxon>lamiids</taxon>
        <taxon>Lamiales</taxon>
        <taxon>Pedaliaceae</taxon>
        <taxon>Sesamum</taxon>
    </lineage>
</organism>
<evidence type="ECO:0000313" key="2">
    <source>
        <dbReference type="EMBL" id="KAL0292948.1"/>
    </source>
</evidence>
<comment type="caution">
    <text evidence="2">The sequence shown here is derived from an EMBL/GenBank/DDBJ whole genome shotgun (WGS) entry which is preliminary data.</text>
</comment>
<dbReference type="EMBL" id="JACGWJ010000367">
    <property type="protein sequence ID" value="KAL0292948.1"/>
    <property type="molecule type" value="Genomic_DNA"/>
</dbReference>
<accession>A0AAW2JFC1</accession>
<dbReference type="AlphaFoldDB" id="A0AAW2JFC1"/>
<reference evidence="2" key="2">
    <citation type="journal article" date="2024" name="Plant">
        <title>Genomic evolution and insights into agronomic trait innovations of Sesamum species.</title>
        <authorList>
            <person name="Miao H."/>
            <person name="Wang L."/>
            <person name="Qu L."/>
            <person name="Liu H."/>
            <person name="Sun Y."/>
            <person name="Le M."/>
            <person name="Wang Q."/>
            <person name="Wei S."/>
            <person name="Zheng Y."/>
            <person name="Lin W."/>
            <person name="Duan Y."/>
            <person name="Cao H."/>
            <person name="Xiong S."/>
            <person name="Wang X."/>
            <person name="Wei L."/>
            <person name="Li C."/>
            <person name="Ma Q."/>
            <person name="Ju M."/>
            <person name="Zhao R."/>
            <person name="Li G."/>
            <person name="Mu C."/>
            <person name="Tian Q."/>
            <person name="Mei H."/>
            <person name="Zhang T."/>
            <person name="Gao T."/>
            <person name="Zhang H."/>
        </authorList>
    </citation>
    <scope>NUCLEOTIDE SEQUENCE</scope>
    <source>
        <strain evidence="2">G02</strain>
    </source>
</reference>
<feature type="region of interest" description="Disordered" evidence="1">
    <location>
        <begin position="26"/>
        <end position="53"/>
    </location>
</feature>